<dbReference type="Proteomes" id="UP000236725">
    <property type="component" value="Unassembled WGS sequence"/>
</dbReference>
<evidence type="ECO:0000313" key="3">
    <source>
        <dbReference type="Proteomes" id="UP000236725"/>
    </source>
</evidence>
<dbReference type="EMBL" id="FNVS01000009">
    <property type="protein sequence ID" value="SEF89111.1"/>
    <property type="molecule type" value="Genomic_DNA"/>
</dbReference>
<protein>
    <submittedName>
        <fullName evidence="2">Uncharacterized protein</fullName>
    </submittedName>
</protein>
<comment type="caution">
    <text evidence="2">The sequence shown here is derived from an EMBL/GenBank/DDBJ whole genome shotgun (WGS) entry which is preliminary data.</text>
</comment>
<sequence>MSRLTFQLVMALLLCVAGLTLLFMGFWVPPSGEIHGSILVAFGEISTFAGALVGVDYSYKLKNK</sequence>
<accession>A0A8G2BWH6</accession>
<dbReference type="RefSeq" id="WP_103983367.1">
    <property type="nucleotide sequence ID" value="NZ_FNVS01000009.1"/>
</dbReference>
<reference evidence="2 3" key="1">
    <citation type="submission" date="2016-10" db="EMBL/GenBank/DDBJ databases">
        <authorList>
            <person name="Varghese N."/>
            <person name="Submissions S."/>
        </authorList>
    </citation>
    <scope>NUCLEOTIDE SEQUENCE [LARGE SCALE GENOMIC DNA]</scope>
    <source>
        <strain evidence="2 3">DSM 29073</strain>
    </source>
</reference>
<feature type="transmembrane region" description="Helical" evidence="1">
    <location>
        <begin position="34"/>
        <end position="55"/>
    </location>
</feature>
<organism evidence="2 3">
    <name type="scientific">Parabacteroides chinchillae</name>
    <dbReference type="NCBI Taxonomy" id="871327"/>
    <lineage>
        <taxon>Bacteria</taxon>
        <taxon>Pseudomonadati</taxon>
        <taxon>Bacteroidota</taxon>
        <taxon>Bacteroidia</taxon>
        <taxon>Bacteroidales</taxon>
        <taxon>Tannerellaceae</taxon>
        <taxon>Parabacteroides</taxon>
    </lineage>
</organism>
<evidence type="ECO:0000256" key="1">
    <source>
        <dbReference type="SAM" id="Phobius"/>
    </source>
</evidence>
<gene>
    <name evidence="2" type="ORF">SAMN05444001_1092</name>
</gene>
<evidence type="ECO:0000313" key="2">
    <source>
        <dbReference type="EMBL" id="SEF89111.1"/>
    </source>
</evidence>
<name>A0A8G2BWH6_9BACT</name>
<dbReference type="AlphaFoldDB" id="A0A8G2BWH6"/>
<keyword evidence="1" id="KW-0812">Transmembrane</keyword>
<proteinExistence type="predicted"/>
<keyword evidence="1" id="KW-0472">Membrane</keyword>
<keyword evidence="3" id="KW-1185">Reference proteome</keyword>
<keyword evidence="1" id="KW-1133">Transmembrane helix</keyword>
<feature type="transmembrane region" description="Helical" evidence="1">
    <location>
        <begin position="7"/>
        <end position="28"/>
    </location>
</feature>